<feature type="non-terminal residue" evidence="1">
    <location>
        <position position="1"/>
    </location>
</feature>
<dbReference type="STRING" id="471704.A0A151JAR1"/>
<protein>
    <submittedName>
        <fullName evidence="1">Uncharacterized protein</fullName>
    </submittedName>
</protein>
<accession>A0A151JAR1</accession>
<dbReference type="Proteomes" id="UP000078492">
    <property type="component" value="Unassembled WGS sequence"/>
</dbReference>
<dbReference type="EMBL" id="KQ979237">
    <property type="protein sequence ID" value="KYN22131.1"/>
    <property type="molecule type" value="Genomic_DNA"/>
</dbReference>
<evidence type="ECO:0000313" key="2">
    <source>
        <dbReference type="Proteomes" id="UP000078492"/>
    </source>
</evidence>
<dbReference type="AlphaFoldDB" id="A0A151JAR1"/>
<gene>
    <name evidence="1" type="ORF">ALC57_05476</name>
</gene>
<reference evidence="1 2" key="1">
    <citation type="submission" date="2015-09" db="EMBL/GenBank/DDBJ databases">
        <title>Trachymyrmex cornetzi WGS genome.</title>
        <authorList>
            <person name="Nygaard S."/>
            <person name="Hu H."/>
            <person name="Boomsma J."/>
            <person name="Zhang G."/>
        </authorList>
    </citation>
    <scope>NUCLEOTIDE SEQUENCE [LARGE SCALE GENOMIC DNA]</scope>
    <source>
        <strain evidence="1">Tcor2-1</strain>
        <tissue evidence="1">Whole body</tissue>
    </source>
</reference>
<organism evidence="1 2">
    <name type="scientific">Trachymyrmex cornetzi</name>
    <dbReference type="NCBI Taxonomy" id="471704"/>
    <lineage>
        <taxon>Eukaryota</taxon>
        <taxon>Metazoa</taxon>
        <taxon>Ecdysozoa</taxon>
        <taxon>Arthropoda</taxon>
        <taxon>Hexapoda</taxon>
        <taxon>Insecta</taxon>
        <taxon>Pterygota</taxon>
        <taxon>Neoptera</taxon>
        <taxon>Endopterygota</taxon>
        <taxon>Hymenoptera</taxon>
        <taxon>Apocrita</taxon>
        <taxon>Aculeata</taxon>
        <taxon>Formicoidea</taxon>
        <taxon>Formicidae</taxon>
        <taxon>Myrmicinae</taxon>
        <taxon>Trachymyrmex</taxon>
    </lineage>
</organism>
<proteinExistence type="predicted"/>
<name>A0A151JAR1_9HYME</name>
<evidence type="ECO:0000313" key="1">
    <source>
        <dbReference type="EMBL" id="KYN22131.1"/>
    </source>
</evidence>
<sequence>SIYLFVDEFKIACCKLLSALCLEESGQRFFLKSKGSQTILAFITDTYSVSIRNITLQSMQVISTDLTVAKSFVENKYLFTLNNRLSSKTIPLWDTFIEILKSHLPTKFALTGRLFSHDLTQDGFYVLKTNICSSLMTDDIFRIKICPLEPIYVVNYLELFKRMLSVKEPKDVIQRQKEIQIEITMEDSNEGRLFDDRLDGNNEDYEKIRINYDRIIRQVKSRTNSVKILANNTETMTETLEEALAPLMTIGVYCNLGMFEYPIGQPRTYISCLYALTKWSLLMYFFYYPRYIDFQISKTVYTKDIVPLVTITLILINIRHFKVKI</sequence>
<keyword evidence="2" id="KW-1185">Reference proteome</keyword>